<feature type="transmembrane region" description="Helical" evidence="2">
    <location>
        <begin position="122"/>
        <end position="155"/>
    </location>
</feature>
<accession>A0ABU8LVY8</accession>
<evidence type="ECO:0008006" key="5">
    <source>
        <dbReference type="Google" id="ProtNLM"/>
    </source>
</evidence>
<feature type="compositionally biased region" description="Low complexity" evidence="1">
    <location>
        <begin position="14"/>
        <end position="48"/>
    </location>
</feature>
<evidence type="ECO:0000313" key="3">
    <source>
        <dbReference type="EMBL" id="MEJ1156038.1"/>
    </source>
</evidence>
<evidence type="ECO:0000256" key="2">
    <source>
        <dbReference type="SAM" id="Phobius"/>
    </source>
</evidence>
<dbReference type="RefSeq" id="WP_337338485.1">
    <property type="nucleotide sequence ID" value="NZ_JBBDGL010000003.1"/>
</dbReference>
<comment type="caution">
    <text evidence="3">The sequence shown here is derived from an EMBL/GenBank/DDBJ whole genome shotgun (WGS) entry which is preliminary data.</text>
</comment>
<protein>
    <recommendedName>
        <fullName evidence="5">DUF4190 domain-containing protein</fullName>
    </recommendedName>
</protein>
<keyword evidence="2" id="KW-0812">Transmembrane</keyword>
<proteinExistence type="predicted"/>
<reference evidence="3 4" key="1">
    <citation type="submission" date="2024-02" db="EMBL/GenBank/DDBJ databases">
        <authorList>
            <person name="Saticioglu I.B."/>
        </authorList>
    </citation>
    <scope>NUCLEOTIDE SEQUENCE [LARGE SCALE GENOMIC DNA]</scope>
    <source>
        <strain evidence="3 4">Mu-86</strain>
    </source>
</reference>
<gene>
    <name evidence="3" type="ORF">WDU96_10575</name>
</gene>
<organism evidence="3 4">
    <name type="scientific">Microbacterium marmarense</name>
    <dbReference type="NCBI Taxonomy" id="3122051"/>
    <lineage>
        <taxon>Bacteria</taxon>
        <taxon>Bacillati</taxon>
        <taxon>Actinomycetota</taxon>
        <taxon>Actinomycetes</taxon>
        <taxon>Micrococcales</taxon>
        <taxon>Microbacteriaceae</taxon>
        <taxon>Microbacterium</taxon>
    </lineage>
</organism>
<keyword evidence="4" id="KW-1185">Reference proteome</keyword>
<evidence type="ECO:0000313" key="4">
    <source>
        <dbReference type="Proteomes" id="UP001368654"/>
    </source>
</evidence>
<sequence>MSDNGRFEAAESQPPAADAAGAGSGVGAVTSDVAGSGVGAVPSDAAGSQSLAAHLEAPSPDVAEAGAASSMPGAHRGGFSRLPTAPTDIQSQTAPAEPGTETNPVPFAQWVMPPPAEPYRGLAAWALAFSIMGLIVSMFVGWGFPIGVVGIVSAIMALFRPLEPRAVAIWALALGILSVLYSVGWLIFAAYVANIWG</sequence>
<dbReference type="EMBL" id="JBBDGL010000003">
    <property type="protein sequence ID" value="MEJ1156038.1"/>
    <property type="molecule type" value="Genomic_DNA"/>
</dbReference>
<name>A0ABU8LVY8_9MICO</name>
<evidence type="ECO:0000256" key="1">
    <source>
        <dbReference type="SAM" id="MobiDB-lite"/>
    </source>
</evidence>
<dbReference type="Proteomes" id="UP001368654">
    <property type="component" value="Unassembled WGS sequence"/>
</dbReference>
<keyword evidence="2" id="KW-0472">Membrane</keyword>
<keyword evidence="2" id="KW-1133">Transmembrane helix</keyword>
<feature type="region of interest" description="Disordered" evidence="1">
    <location>
        <begin position="1"/>
        <end position="107"/>
    </location>
</feature>
<feature type="transmembrane region" description="Helical" evidence="2">
    <location>
        <begin position="167"/>
        <end position="193"/>
    </location>
</feature>